<gene>
    <name evidence="2" type="ORF">Ocin01_09025</name>
</gene>
<feature type="transmembrane region" description="Helical" evidence="1">
    <location>
        <begin position="20"/>
        <end position="38"/>
    </location>
</feature>
<comment type="caution">
    <text evidence="2">The sequence shown here is derived from an EMBL/GenBank/DDBJ whole genome shotgun (WGS) entry which is preliminary data.</text>
</comment>
<accession>A0A1D2MX94</accession>
<keyword evidence="1" id="KW-0472">Membrane</keyword>
<organism evidence="2 3">
    <name type="scientific">Orchesella cincta</name>
    <name type="common">Springtail</name>
    <name type="synonym">Podura cincta</name>
    <dbReference type="NCBI Taxonomy" id="48709"/>
    <lineage>
        <taxon>Eukaryota</taxon>
        <taxon>Metazoa</taxon>
        <taxon>Ecdysozoa</taxon>
        <taxon>Arthropoda</taxon>
        <taxon>Hexapoda</taxon>
        <taxon>Collembola</taxon>
        <taxon>Entomobryomorpha</taxon>
        <taxon>Entomobryoidea</taxon>
        <taxon>Orchesellidae</taxon>
        <taxon>Orchesellinae</taxon>
        <taxon>Orchesella</taxon>
    </lineage>
</organism>
<feature type="transmembrane region" description="Helical" evidence="1">
    <location>
        <begin position="117"/>
        <end position="136"/>
    </location>
</feature>
<evidence type="ECO:0008006" key="4">
    <source>
        <dbReference type="Google" id="ProtNLM"/>
    </source>
</evidence>
<dbReference type="AlphaFoldDB" id="A0A1D2MX94"/>
<feature type="transmembrane region" description="Helical" evidence="1">
    <location>
        <begin position="78"/>
        <end position="97"/>
    </location>
</feature>
<name>A0A1D2MX94_ORCCI</name>
<dbReference type="EMBL" id="LJIJ01000423">
    <property type="protein sequence ID" value="ODM97656.1"/>
    <property type="molecule type" value="Genomic_DNA"/>
</dbReference>
<proteinExistence type="predicted"/>
<evidence type="ECO:0000313" key="2">
    <source>
        <dbReference type="EMBL" id="ODM97656.1"/>
    </source>
</evidence>
<reference evidence="2 3" key="1">
    <citation type="journal article" date="2016" name="Genome Biol. Evol.">
        <title>Gene Family Evolution Reflects Adaptation to Soil Environmental Stressors in the Genome of the Collembolan Orchesella cincta.</title>
        <authorList>
            <person name="Faddeeva-Vakhrusheva A."/>
            <person name="Derks M.F."/>
            <person name="Anvar S.Y."/>
            <person name="Agamennone V."/>
            <person name="Suring W."/>
            <person name="Smit S."/>
            <person name="van Straalen N.M."/>
            <person name="Roelofs D."/>
        </authorList>
    </citation>
    <scope>NUCLEOTIDE SEQUENCE [LARGE SCALE GENOMIC DNA]</scope>
    <source>
        <tissue evidence="2">Mixed pool</tissue>
    </source>
</reference>
<evidence type="ECO:0000313" key="3">
    <source>
        <dbReference type="Proteomes" id="UP000094527"/>
    </source>
</evidence>
<evidence type="ECO:0000256" key="1">
    <source>
        <dbReference type="SAM" id="Phobius"/>
    </source>
</evidence>
<feature type="transmembrane region" description="Helical" evidence="1">
    <location>
        <begin position="142"/>
        <end position="164"/>
    </location>
</feature>
<dbReference type="Proteomes" id="UP000094527">
    <property type="component" value="Unassembled WGS sequence"/>
</dbReference>
<protein>
    <recommendedName>
        <fullName evidence="4">Transmembrane protein</fullName>
    </recommendedName>
</protein>
<keyword evidence="1" id="KW-0812">Transmembrane</keyword>
<keyword evidence="3" id="KW-1185">Reference proteome</keyword>
<sequence>MELFKHRVTVGRPLDKAVKLVALMDIIFAVFYCTLQLYEIEIYFKENGTEKQKSSDEEYSYTANSDINHPVNKFAAKIPHYMVIGVLVVGLLIEIWLCRLLYGAAKHGDAVALKKWWWLRCSLTVFNFLITIGRILEMELDFMDILFVLVYLWRIFELTLTFLFKRQLT</sequence>
<keyword evidence="1" id="KW-1133">Transmembrane helix</keyword>